<dbReference type="InParanoid" id="K5X812"/>
<dbReference type="Proteomes" id="UP000008493">
    <property type="component" value="Unassembled WGS sequence"/>
</dbReference>
<dbReference type="AlphaFoldDB" id="K5X812"/>
<dbReference type="GeneID" id="18826782"/>
<reference evidence="3" key="1">
    <citation type="journal article" date="2012" name="Proc. Natl. Acad. Sci. U.S.A.">
        <title>Genome sequence of the button mushroom Agaricus bisporus reveals mechanisms governing adaptation to a humic-rich ecological niche.</title>
        <authorList>
            <person name="Morin E."/>
            <person name="Kohler A."/>
            <person name="Baker A.R."/>
            <person name="Foulongne-Oriol M."/>
            <person name="Lombard V."/>
            <person name="Nagy L.G."/>
            <person name="Ohm R.A."/>
            <person name="Patyshakuliyeva A."/>
            <person name="Brun A."/>
            <person name="Aerts A.L."/>
            <person name="Bailey A.M."/>
            <person name="Billette C."/>
            <person name="Coutinho P.M."/>
            <person name="Deakin G."/>
            <person name="Doddapaneni H."/>
            <person name="Floudas D."/>
            <person name="Grimwood J."/>
            <person name="Hilden K."/>
            <person name="Kuees U."/>
            <person name="LaButti K.M."/>
            <person name="Lapidus A."/>
            <person name="Lindquist E.A."/>
            <person name="Lucas S.M."/>
            <person name="Murat C."/>
            <person name="Riley R.W."/>
            <person name="Salamov A.A."/>
            <person name="Schmutz J."/>
            <person name="Subramanian V."/>
            <person name="Woesten H.A.B."/>
            <person name="Xu J."/>
            <person name="Eastwood D.C."/>
            <person name="Foster G.D."/>
            <person name="Sonnenberg A.S."/>
            <person name="Cullen D."/>
            <person name="de Vries R.P."/>
            <person name="Lundell T."/>
            <person name="Hibbett D.S."/>
            <person name="Henrissat B."/>
            <person name="Burton K.S."/>
            <person name="Kerrigan R.W."/>
            <person name="Challen M.P."/>
            <person name="Grigoriev I.V."/>
            <person name="Martin F."/>
        </authorList>
    </citation>
    <scope>NUCLEOTIDE SEQUENCE [LARGE SCALE GENOMIC DNA]</scope>
    <source>
        <strain evidence="3">JB137-S8 / ATCC MYA-4627 / FGSC 10392</strain>
    </source>
</reference>
<protein>
    <submittedName>
        <fullName evidence="2">Uncharacterized protein</fullName>
    </submittedName>
</protein>
<gene>
    <name evidence="2" type="ORF">AGABI1DRAFT_128247</name>
</gene>
<dbReference type="HOGENOM" id="CLU_049330_0_0_1"/>
<evidence type="ECO:0000313" key="2">
    <source>
        <dbReference type="EMBL" id="EKM79082.1"/>
    </source>
</evidence>
<proteinExistence type="predicted"/>
<keyword evidence="3" id="KW-1185">Reference proteome</keyword>
<accession>K5X812</accession>
<sequence length="449" mass="50811">MVTQPFYTPLNPDAHELQDFIRHVFEYFKSRSQSSERSSTRAALKPIVTRAPTGGDIVPIWSSSGQIIGYQQAAANYPSALGPLARPALNHHIAQAHSTVENRPFEILPNQSPTAEDFPIDLKTRSPTTDWDGWPDGKITRLFSWEEYVLTGGLRSQWAHKGGTSKKGYRNAATHDEGRRTKRLCRGVFSCSNDDCSNLIRPHVEKKYIDEQKKIPGRLPLPTLWHPQPSTSPHQKCPSMGEVSLRRAGPRPPRSHPGSAMNAYYNGDRVATERNKVLRQFKQPRGGDDFLQQLQQFNTKYPDFILHNSFTTLPKTVIVMQTPWMKEQSVRDTPLDGPVNGIVTDGAHGFWQSRVAVLQVSSVYSTSLDRWIPVMMSYIDGHGAQEFKVHFLSLFRGIAEIVELREGEELDIHLATVMDFSQAQREGFILAYIELYSTRPSDDRDDNEL</sequence>
<dbReference type="OrthoDB" id="2624269at2759"/>
<evidence type="ECO:0000256" key="1">
    <source>
        <dbReference type="SAM" id="MobiDB-lite"/>
    </source>
</evidence>
<dbReference type="KEGG" id="abp:AGABI1DRAFT128247"/>
<feature type="region of interest" description="Disordered" evidence="1">
    <location>
        <begin position="226"/>
        <end position="261"/>
    </location>
</feature>
<name>K5X812_AGABU</name>
<dbReference type="eggNOG" id="ENOG502S7P8">
    <property type="taxonomic scope" value="Eukaryota"/>
</dbReference>
<organism evidence="2 3">
    <name type="scientific">Agaricus bisporus var. burnettii (strain JB137-S8 / ATCC MYA-4627 / FGSC 10392)</name>
    <name type="common">White button mushroom</name>
    <dbReference type="NCBI Taxonomy" id="597362"/>
    <lineage>
        <taxon>Eukaryota</taxon>
        <taxon>Fungi</taxon>
        <taxon>Dikarya</taxon>
        <taxon>Basidiomycota</taxon>
        <taxon>Agaricomycotina</taxon>
        <taxon>Agaricomycetes</taxon>
        <taxon>Agaricomycetidae</taxon>
        <taxon>Agaricales</taxon>
        <taxon>Agaricineae</taxon>
        <taxon>Agaricaceae</taxon>
        <taxon>Agaricus</taxon>
    </lineage>
</organism>
<dbReference type="EMBL" id="JH971390">
    <property type="protein sequence ID" value="EKM79082.1"/>
    <property type="molecule type" value="Genomic_DNA"/>
</dbReference>
<evidence type="ECO:0000313" key="3">
    <source>
        <dbReference type="Proteomes" id="UP000008493"/>
    </source>
</evidence>
<dbReference type="RefSeq" id="XP_007329844.1">
    <property type="nucleotide sequence ID" value="XM_007329782.1"/>
</dbReference>